<dbReference type="SUPFAM" id="SSF54001">
    <property type="entry name" value="Cysteine proteinases"/>
    <property type="match status" value="1"/>
</dbReference>
<name>A0ABT2RPV7_9FIRM</name>
<keyword evidence="1" id="KW-1133">Transmembrane helix</keyword>
<dbReference type="Gene3D" id="3.10.620.30">
    <property type="match status" value="1"/>
</dbReference>
<dbReference type="EMBL" id="JAOQJU010000020">
    <property type="protein sequence ID" value="MCU6687458.1"/>
    <property type="molecule type" value="Genomic_DNA"/>
</dbReference>
<proteinExistence type="predicted"/>
<dbReference type="Proteomes" id="UP001652431">
    <property type="component" value="Unassembled WGS sequence"/>
</dbReference>
<evidence type="ECO:0000313" key="3">
    <source>
        <dbReference type="EMBL" id="MCU6687458.1"/>
    </source>
</evidence>
<keyword evidence="1" id="KW-0812">Transmembrane</keyword>
<dbReference type="InterPro" id="IPR038765">
    <property type="entry name" value="Papain-like_cys_pep_sf"/>
</dbReference>
<dbReference type="Pfam" id="PF01841">
    <property type="entry name" value="Transglut_core"/>
    <property type="match status" value="1"/>
</dbReference>
<reference evidence="3 4" key="1">
    <citation type="journal article" date="2021" name="ISME Commun">
        <title>Automated analysis of genomic sequences facilitates high-throughput and comprehensive description of bacteria.</title>
        <authorList>
            <person name="Hitch T.C.A."/>
        </authorList>
    </citation>
    <scope>NUCLEOTIDE SEQUENCE [LARGE SCALE GENOMIC DNA]</scope>
    <source>
        <strain evidence="3 4">Sanger_03</strain>
    </source>
</reference>
<evidence type="ECO:0000313" key="4">
    <source>
        <dbReference type="Proteomes" id="UP001652431"/>
    </source>
</evidence>
<protein>
    <recommendedName>
        <fullName evidence="2">Transglutaminase-like domain-containing protein</fullName>
    </recommendedName>
</protein>
<feature type="domain" description="Transglutaminase-like" evidence="2">
    <location>
        <begin position="210"/>
        <end position="298"/>
    </location>
</feature>
<keyword evidence="1" id="KW-0472">Membrane</keyword>
<accession>A0ABT2RPV7</accession>
<dbReference type="PANTHER" id="PTHR46333:SF2">
    <property type="entry name" value="CYTOKINESIS PROTEIN 3"/>
    <property type="match status" value="1"/>
</dbReference>
<keyword evidence="4" id="KW-1185">Reference proteome</keyword>
<dbReference type="RefSeq" id="WP_158371153.1">
    <property type="nucleotide sequence ID" value="NZ_JAOQJU010000020.1"/>
</dbReference>
<dbReference type="InterPro" id="IPR002931">
    <property type="entry name" value="Transglutaminase-like"/>
</dbReference>
<dbReference type="PANTHER" id="PTHR46333">
    <property type="entry name" value="CYTOKINESIS PROTEIN 3"/>
    <property type="match status" value="1"/>
</dbReference>
<comment type="caution">
    <text evidence="3">The sequence shown here is derived from an EMBL/GenBank/DDBJ whole genome shotgun (WGS) entry which is preliminary data.</text>
</comment>
<evidence type="ECO:0000259" key="2">
    <source>
        <dbReference type="Pfam" id="PF01841"/>
    </source>
</evidence>
<organism evidence="3 4">
    <name type="scientific">Dorea acetigenes</name>
    <dbReference type="NCBI Taxonomy" id="2981787"/>
    <lineage>
        <taxon>Bacteria</taxon>
        <taxon>Bacillati</taxon>
        <taxon>Bacillota</taxon>
        <taxon>Clostridia</taxon>
        <taxon>Lachnospirales</taxon>
        <taxon>Lachnospiraceae</taxon>
        <taxon>Dorea</taxon>
    </lineage>
</organism>
<feature type="transmembrane region" description="Helical" evidence="1">
    <location>
        <begin position="33"/>
        <end position="52"/>
    </location>
</feature>
<gene>
    <name evidence="3" type="ORF">OCV99_13110</name>
</gene>
<evidence type="ECO:0000256" key="1">
    <source>
        <dbReference type="SAM" id="Phobius"/>
    </source>
</evidence>
<dbReference type="InterPro" id="IPR052557">
    <property type="entry name" value="CAP/Cytokinesis_protein"/>
</dbReference>
<sequence>MGYITYNESSGIIKLEKETDVGRRQNGRKQRGCVTAFLSIILAIGCVLLIGIQGMSWISRIPWGQMEAWIQKLPWTQEITEQSEVKEEQETVPFQKVTVHEGSLEDKFYYQQLSENEKSCYKEILQGVKDEAEEIYVHSSDADRVNQLFLYIIKDFPELFWCDGSGSASAYRNEGYTILTPVYAGTPQERQQRRAQIEAKVNECLEGISYAASDYEKILYVYEYIVDTVEYDETAAENQNIYSVFVGGRSVCAGYARATQYLLEQLGVFCTYVTGTVEGSGSHAWNLVRCEGEYYYVDTTWGDPVYRQAEGTDVPEWENINYDYMCCGDSEIFKTHTLDDGIEVPACTNIKWNYYVVNGMYYDSYDEETILNAMNEVIGSKGNPVTLKFASEEVYEQAKDGVLNDLVGRAAQNLCRMYGLMQAEYYYQDNPELCKITIYWKYE</sequence>